<gene>
    <name evidence="2" type="ORF">BRAPAZ1V2_A01P35190.2</name>
    <name evidence="1" type="ORF">BRAPAZ1V2_A05P34180.2</name>
</gene>
<evidence type="ECO:0000313" key="3">
    <source>
        <dbReference type="Proteomes" id="UP000694005"/>
    </source>
</evidence>
<sequence>VLSSHCFSSSLHCRMMSSLRANSFPIILWFMGQLGGLDQIFDESLFSLIGESIISIIVECNLPTNKTWWFCVVDEFPWLDRHGGLFPLENHLRGLRFLWNKKRNLKPPWPWKRLRTSCSFDK</sequence>
<dbReference type="EMBL" id="LS974621">
    <property type="protein sequence ID" value="CAG7876897.1"/>
    <property type="molecule type" value="Genomic_DNA"/>
</dbReference>
<evidence type="ECO:0000313" key="2">
    <source>
        <dbReference type="EMBL" id="CAG7889443.1"/>
    </source>
</evidence>
<feature type="non-terminal residue" evidence="1">
    <location>
        <position position="122"/>
    </location>
</feature>
<dbReference type="EMBL" id="LS974617">
    <property type="protein sequence ID" value="CAG7889443.1"/>
    <property type="molecule type" value="Genomic_DNA"/>
</dbReference>
<protein>
    <submittedName>
        <fullName evidence="1 2">Uncharacterized protein</fullName>
    </submittedName>
</protein>
<dbReference type="Proteomes" id="UP000694005">
    <property type="component" value="Chromosome A05"/>
</dbReference>
<reference evidence="1 3" key="1">
    <citation type="submission" date="2021-07" db="EMBL/GenBank/DDBJ databases">
        <authorList>
            <consortium name="Genoscope - CEA"/>
            <person name="William W."/>
        </authorList>
    </citation>
    <scope>NUCLEOTIDE SEQUENCE [LARGE SCALE GENOMIC DNA]</scope>
</reference>
<dbReference type="AlphaFoldDB" id="A0A8D9DNK5"/>
<proteinExistence type="predicted"/>
<dbReference type="Proteomes" id="UP000694005">
    <property type="component" value="Chromosome A01"/>
</dbReference>
<accession>A0A8D9DNK5</accession>
<feature type="non-terminal residue" evidence="1">
    <location>
        <position position="1"/>
    </location>
</feature>
<name>A0A8D9DNK5_BRACM</name>
<evidence type="ECO:0000313" key="1">
    <source>
        <dbReference type="EMBL" id="CAG7876897.1"/>
    </source>
</evidence>
<organism evidence="1 3">
    <name type="scientific">Brassica campestris</name>
    <name type="common">Field mustard</name>
    <dbReference type="NCBI Taxonomy" id="3711"/>
    <lineage>
        <taxon>Eukaryota</taxon>
        <taxon>Viridiplantae</taxon>
        <taxon>Streptophyta</taxon>
        <taxon>Embryophyta</taxon>
        <taxon>Tracheophyta</taxon>
        <taxon>Spermatophyta</taxon>
        <taxon>Magnoliopsida</taxon>
        <taxon>eudicotyledons</taxon>
        <taxon>Gunneridae</taxon>
        <taxon>Pentapetalae</taxon>
        <taxon>rosids</taxon>
        <taxon>malvids</taxon>
        <taxon>Brassicales</taxon>
        <taxon>Brassicaceae</taxon>
        <taxon>Brassiceae</taxon>
        <taxon>Brassica</taxon>
    </lineage>
</organism>
<dbReference type="Gramene" id="A05p34180.2_BraZ1">
    <property type="protein sequence ID" value="A05p34180.2_BraZ1.CDS.1"/>
    <property type="gene ID" value="A05g34180.2_BraZ1"/>
</dbReference>
<dbReference type="Gramene" id="A01p35190.2_BraZ1">
    <property type="protein sequence ID" value="A01p35190.2_BraZ1.CDS.1"/>
    <property type="gene ID" value="A01g35190.2_BraZ1"/>
</dbReference>